<evidence type="ECO:0008006" key="3">
    <source>
        <dbReference type="Google" id="ProtNLM"/>
    </source>
</evidence>
<gene>
    <name evidence="1" type="ORF">SAMN05444581_101394</name>
</gene>
<dbReference type="GO" id="GO:0006508">
    <property type="term" value="P:proteolysis"/>
    <property type="evidence" value="ECO:0007669"/>
    <property type="project" value="InterPro"/>
</dbReference>
<accession>A0A1I3W6Z7</accession>
<protein>
    <recommendedName>
        <fullName evidence="3">Cell division protease FtsH</fullName>
    </recommendedName>
</protein>
<dbReference type="GO" id="GO:0005524">
    <property type="term" value="F:ATP binding"/>
    <property type="evidence" value="ECO:0007669"/>
    <property type="project" value="InterPro"/>
</dbReference>
<dbReference type="Gene3D" id="1.20.58.760">
    <property type="entry name" value="Peptidase M41"/>
    <property type="match status" value="1"/>
</dbReference>
<name>A0A1I3W6Z7_9HYPH</name>
<reference evidence="1 2" key="1">
    <citation type="submission" date="2016-10" db="EMBL/GenBank/DDBJ databases">
        <authorList>
            <person name="de Groot N.N."/>
        </authorList>
    </citation>
    <scope>NUCLEOTIDE SEQUENCE [LARGE SCALE GENOMIC DNA]</scope>
    <source>
        <strain evidence="1 2">NE2</strain>
    </source>
</reference>
<dbReference type="STRING" id="1612308.SAMN05444581_101394"/>
<dbReference type="Proteomes" id="UP000198755">
    <property type="component" value="Unassembled WGS sequence"/>
</dbReference>
<dbReference type="EMBL" id="FOSN01000001">
    <property type="protein sequence ID" value="SFK03265.1"/>
    <property type="molecule type" value="Genomic_DNA"/>
</dbReference>
<dbReference type="GO" id="GO:0004176">
    <property type="term" value="F:ATP-dependent peptidase activity"/>
    <property type="evidence" value="ECO:0007669"/>
    <property type="project" value="InterPro"/>
</dbReference>
<dbReference type="RefSeq" id="WP_091676720.1">
    <property type="nucleotide sequence ID" value="NZ_FOSN01000001.1"/>
</dbReference>
<evidence type="ECO:0000313" key="1">
    <source>
        <dbReference type="EMBL" id="SFK03265.1"/>
    </source>
</evidence>
<dbReference type="GO" id="GO:0004222">
    <property type="term" value="F:metalloendopeptidase activity"/>
    <property type="evidence" value="ECO:0007669"/>
    <property type="project" value="InterPro"/>
</dbReference>
<dbReference type="SUPFAM" id="SSF140990">
    <property type="entry name" value="FtsH protease domain-like"/>
    <property type="match status" value="1"/>
</dbReference>
<organism evidence="1 2">
    <name type="scientific">Methylocapsa palsarum</name>
    <dbReference type="NCBI Taxonomy" id="1612308"/>
    <lineage>
        <taxon>Bacteria</taxon>
        <taxon>Pseudomonadati</taxon>
        <taxon>Pseudomonadota</taxon>
        <taxon>Alphaproteobacteria</taxon>
        <taxon>Hyphomicrobiales</taxon>
        <taxon>Beijerinckiaceae</taxon>
        <taxon>Methylocapsa</taxon>
    </lineage>
</organism>
<evidence type="ECO:0000313" key="2">
    <source>
        <dbReference type="Proteomes" id="UP000198755"/>
    </source>
</evidence>
<keyword evidence="2" id="KW-1185">Reference proteome</keyword>
<dbReference type="InterPro" id="IPR037219">
    <property type="entry name" value="Peptidase_M41-like"/>
</dbReference>
<sequence length="228" mass="25232">MTSSTVNEPRAVGKPFQSLVKLKLSPYETILASPKIAEKIAAQYRTRMETAHAAQGMRAFESPREHTALHEAGHAVLAHIDGIQVEGIRIWPLSVNDQVNWDGFTKFDNGFPDDEAMSLRNTLAGWASELLFVPKHDQRAGSSIDEIVSAELTAVVIAKKLGGDPNAIFESEIDKVFTVLRGYEVAVRKIARWLMQHRTMGREKILFAINPSDGLIATTGKHRGQSRC</sequence>
<dbReference type="AlphaFoldDB" id="A0A1I3W6Z7"/>
<proteinExistence type="predicted"/>